<proteinExistence type="inferred from homology"/>
<comment type="caution">
    <text evidence="15">The sequence shown here is derived from an EMBL/GenBank/DDBJ whole genome shotgun (WGS) entry which is preliminary data.</text>
</comment>
<dbReference type="GO" id="GO:0046474">
    <property type="term" value="P:glycerophospholipid biosynthetic process"/>
    <property type="evidence" value="ECO:0007669"/>
    <property type="project" value="TreeGrafter"/>
</dbReference>
<feature type="transmembrane region" description="Helical" evidence="14">
    <location>
        <begin position="12"/>
        <end position="29"/>
    </location>
</feature>
<dbReference type="PIRSF" id="PIRSF000847">
    <property type="entry name" value="Phos_ph_gly_syn"/>
    <property type="match status" value="1"/>
</dbReference>
<evidence type="ECO:0000256" key="6">
    <source>
        <dbReference type="ARBA" id="ARBA00022516"/>
    </source>
</evidence>
<feature type="transmembrane region" description="Helical" evidence="14">
    <location>
        <begin position="35"/>
        <end position="53"/>
    </location>
</feature>
<keyword evidence="8 14" id="KW-1133">Transmembrane helix</keyword>
<comment type="similarity">
    <text evidence="3">Belongs to the CDP-alcohol phosphatidyltransferase class-I family.</text>
</comment>
<evidence type="ECO:0000256" key="14">
    <source>
        <dbReference type="SAM" id="Phobius"/>
    </source>
</evidence>
<dbReference type="PANTHER" id="PTHR14269">
    <property type="entry name" value="CDP-DIACYLGLYCEROL--GLYCEROL-3-PHOSPHATE 3-PHOSPHATIDYLTRANSFERASE-RELATED"/>
    <property type="match status" value="1"/>
</dbReference>
<evidence type="ECO:0000256" key="9">
    <source>
        <dbReference type="ARBA" id="ARBA00023098"/>
    </source>
</evidence>
<dbReference type="EMBL" id="QPJY01000007">
    <property type="protein sequence ID" value="RCX28398.1"/>
    <property type="molecule type" value="Genomic_DNA"/>
</dbReference>
<protein>
    <recommendedName>
        <fullName evidence="5">CDP-diacylglycerol--glycerol-3-phosphate 3-phosphatidyltransferase</fullName>
        <ecNumber evidence="4">2.7.8.5</ecNumber>
    </recommendedName>
</protein>
<comment type="catalytic activity">
    <reaction evidence="13">
        <text>a CDP-1,2-diacyl-sn-glycerol + sn-glycerol 3-phosphate = a 1,2-diacyl-sn-glycero-3-phospho-(1'-sn-glycero-3'-phosphate) + CMP + H(+)</text>
        <dbReference type="Rhea" id="RHEA:12593"/>
        <dbReference type="ChEBI" id="CHEBI:15378"/>
        <dbReference type="ChEBI" id="CHEBI:57597"/>
        <dbReference type="ChEBI" id="CHEBI:58332"/>
        <dbReference type="ChEBI" id="CHEBI:60110"/>
        <dbReference type="ChEBI" id="CHEBI:60377"/>
        <dbReference type="EC" id="2.7.8.5"/>
    </reaction>
</comment>
<keyword evidence="12" id="KW-1208">Phospholipid metabolism</keyword>
<dbReference type="InterPro" id="IPR000462">
    <property type="entry name" value="CDP-OH_P_trans"/>
</dbReference>
<dbReference type="Gene3D" id="1.20.120.1760">
    <property type="match status" value="1"/>
</dbReference>
<evidence type="ECO:0000256" key="7">
    <source>
        <dbReference type="ARBA" id="ARBA00022692"/>
    </source>
</evidence>
<comment type="subcellular location">
    <subcellularLocation>
        <location evidence="1">Membrane</location>
        <topology evidence="1">Multi-pass membrane protein</topology>
    </subcellularLocation>
</comment>
<evidence type="ECO:0000313" key="15">
    <source>
        <dbReference type="EMBL" id="RCX28398.1"/>
    </source>
</evidence>
<dbReference type="GO" id="GO:0016020">
    <property type="term" value="C:membrane"/>
    <property type="evidence" value="ECO:0007669"/>
    <property type="project" value="UniProtKB-SubCell"/>
</dbReference>
<reference evidence="15 16" key="1">
    <citation type="submission" date="2018-07" db="EMBL/GenBank/DDBJ databases">
        <title>Genomic Encyclopedia of Type Strains, Phase IV (KMG-IV): sequencing the most valuable type-strain genomes for metagenomic binning, comparative biology and taxonomic classification.</title>
        <authorList>
            <person name="Goeker M."/>
        </authorList>
    </citation>
    <scope>NUCLEOTIDE SEQUENCE [LARGE SCALE GENOMIC DNA]</scope>
    <source>
        <strain evidence="15 16">DSM 26407</strain>
    </source>
</reference>
<evidence type="ECO:0000256" key="8">
    <source>
        <dbReference type="ARBA" id="ARBA00022989"/>
    </source>
</evidence>
<organism evidence="15 16">
    <name type="scientific">Thioalbus denitrificans</name>
    <dbReference type="NCBI Taxonomy" id="547122"/>
    <lineage>
        <taxon>Bacteria</taxon>
        <taxon>Pseudomonadati</taxon>
        <taxon>Pseudomonadota</taxon>
        <taxon>Gammaproteobacteria</taxon>
        <taxon>Chromatiales</taxon>
        <taxon>Ectothiorhodospiraceae</taxon>
        <taxon>Thioalbus</taxon>
    </lineage>
</organism>
<evidence type="ECO:0000313" key="16">
    <source>
        <dbReference type="Proteomes" id="UP000252707"/>
    </source>
</evidence>
<dbReference type="InterPro" id="IPR050324">
    <property type="entry name" value="CDP-alcohol_PTase-I"/>
</dbReference>
<dbReference type="Proteomes" id="UP000252707">
    <property type="component" value="Unassembled WGS sequence"/>
</dbReference>
<dbReference type="RefSeq" id="WP_342768452.1">
    <property type="nucleotide sequence ID" value="NZ_QPJY01000007.1"/>
</dbReference>
<name>A0A369C5P4_9GAMM</name>
<dbReference type="Pfam" id="PF01066">
    <property type="entry name" value="CDP-OH_P_transf"/>
    <property type="match status" value="1"/>
</dbReference>
<keyword evidence="16" id="KW-1185">Reference proteome</keyword>
<feature type="transmembrane region" description="Helical" evidence="14">
    <location>
        <begin position="74"/>
        <end position="96"/>
    </location>
</feature>
<evidence type="ECO:0000256" key="12">
    <source>
        <dbReference type="ARBA" id="ARBA00023264"/>
    </source>
</evidence>
<evidence type="ECO:0000256" key="3">
    <source>
        <dbReference type="ARBA" id="ARBA00010441"/>
    </source>
</evidence>
<keyword evidence="9" id="KW-0443">Lipid metabolism</keyword>
<keyword evidence="10 14" id="KW-0472">Membrane</keyword>
<dbReference type="EC" id="2.7.8.5" evidence="4"/>
<evidence type="ECO:0000256" key="1">
    <source>
        <dbReference type="ARBA" id="ARBA00004141"/>
    </source>
</evidence>
<feature type="transmembrane region" description="Helical" evidence="14">
    <location>
        <begin position="130"/>
        <end position="146"/>
    </location>
</feature>
<comment type="pathway">
    <text evidence="2">Phospholipid metabolism; phosphatidylglycerol biosynthesis; phosphatidylglycerol from CDP-diacylglycerol: step 1/2.</text>
</comment>
<keyword evidence="7 14" id="KW-0812">Transmembrane</keyword>
<dbReference type="PANTHER" id="PTHR14269:SF11">
    <property type="entry name" value="CDP-DIACYLGLYCEROL--GLYCEROL-3-PHOSPHATE 3-PHOSPHATIDYLTRANSFERASE"/>
    <property type="match status" value="1"/>
</dbReference>
<feature type="transmembrane region" description="Helical" evidence="14">
    <location>
        <begin position="152"/>
        <end position="174"/>
    </location>
</feature>
<sequence>MGALRARDIPNLITLLRIALVLPVVWALLRERYPLALWLFAVAGISDGLDGFLAKHFHWTSRLGAILDPIADKLLLVSCYLCLGWLEVLPLWLVGVVLGRDLFILAGATAYHFLIGHYDPAPTWISKTNTFAQIVLVIVVVLQQAAEPFSTHFVLWLIYTVLATTVTSGVDYVWTWGRMAWVNRS</sequence>
<evidence type="ECO:0000256" key="4">
    <source>
        <dbReference type="ARBA" id="ARBA00013170"/>
    </source>
</evidence>
<accession>A0A369C5P4</accession>
<gene>
    <name evidence="15" type="ORF">DFQ59_107145</name>
</gene>
<evidence type="ECO:0000256" key="11">
    <source>
        <dbReference type="ARBA" id="ARBA00023209"/>
    </source>
</evidence>
<keyword evidence="6" id="KW-0444">Lipid biosynthesis</keyword>
<evidence type="ECO:0000256" key="5">
    <source>
        <dbReference type="ARBA" id="ARBA00014944"/>
    </source>
</evidence>
<evidence type="ECO:0000256" key="13">
    <source>
        <dbReference type="ARBA" id="ARBA00048586"/>
    </source>
</evidence>
<dbReference type="InterPro" id="IPR004570">
    <property type="entry name" value="Phosphatidylglycerol_P_synth"/>
</dbReference>
<evidence type="ECO:0000256" key="10">
    <source>
        <dbReference type="ARBA" id="ARBA00023136"/>
    </source>
</evidence>
<dbReference type="InterPro" id="IPR043130">
    <property type="entry name" value="CDP-OH_PTrfase_TM_dom"/>
</dbReference>
<dbReference type="GO" id="GO:0008444">
    <property type="term" value="F:CDP-diacylglycerol-glycerol-3-phosphate 3-phosphatidyltransferase activity"/>
    <property type="evidence" value="ECO:0007669"/>
    <property type="project" value="UniProtKB-EC"/>
</dbReference>
<keyword evidence="11" id="KW-0594">Phospholipid biosynthesis</keyword>
<dbReference type="AlphaFoldDB" id="A0A369C5P4"/>
<evidence type="ECO:0000256" key="2">
    <source>
        <dbReference type="ARBA" id="ARBA00005042"/>
    </source>
</evidence>